<dbReference type="PROSITE" id="PS51257">
    <property type="entry name" value="PROKAR_LIPOPROTEIN"/>
    <property type="match status" value="1"/>
</dbReference>
<feature type="transmembrane region" description="Helical" evidence="1">
    <location>
        <begin position="80"/>
        <end position="100"/>
    </location>
</feature>
<gene>
    <name evidence="2" type="ORF">A7S51_21550</name>
</gene>
<dbReference type="Proteomes" id="UP000866740">
    <property type="component" value="Unassembled WGS sequence"/>
</dbReference>
<accession>A0A3F3IUL7</accession>
<dbReference type="SUPFAM" id="SSF56317">
    <property type="entry name" value="Carbon-nitrogen hydrolase"/>
    <property type="match status" value="1"/>
</dbReference>
<feature type="transmembrane region" description="Helical" evidence="1">
    <location>
        <begin position="52"/>
        <end position="74"/>
    </location>
</feature>
<dbReference type="Gene3D" id="3.60.110.10">
    <property type="entry name" value="Carbon-nitrogen hydrolase"/>
    <property type="match status" value="1"/>
</dbReference>
<reference evidence="2 3" key="1">
    <citation type="submission" date="2016-09" db="EMBL/GenBank/DDBJ databases">
        <title>Whole genome sequencing of Salmonella enterica.</title>
        <authorList>
            <person name="Bell R."/>
        </authorList>
    </citation>
    <scope>NUCLEOTIDE SEQUENCE [LARGE SCALE GENOMIC DNA]</scope>
    <source>
        <strain evidence="2 3">CFSAN044929</strain>
    </source>
</reference>
<feature type="transmembrane region" description="Helical" evidence="1">
    <location>
        <begin position="28"/>
        <end position="45"/>
    </location>
</feature>
<dbReference type="RefSeq" id="WP_070802727.1">
    <property type="nucleotide sequence ID" value="NZ_MLTE01000018.1"/>
</dbReference>
<dbReference type="InterPro" id="IPR036526">
    <property type="entry name" value="C-N_Hydrolase_sf"/>
</dbReference>
<feature type="transmembrane region" description="Helical" evidence="1">
    <location>
        <begin position="7"/>
        <end position="22"/>
    </location>
</feature>
<keyword evidence="1" id="KW-0472">Membrane</keyword>
<feature type="transmembrane region" description="Helical" evidence="1">
    <location>
        <begin position="112"/>
        <end position="136"/>
    </location>
</feature>
<evidence type="ECO:0008006" key="4">
    <source>
        <dbReference type="Google" id="ProtNLM"/>
    </source>
</evidence>
<dbReference type="EMBL" id="MLTE01000018">
    <property type="protein sequence ID" value="OHJ48203.1"/>
    <property type="molecule type" value="Genomic_DNA"/>
</dbReference>
<sequence length="442" mass="50519">MKDSTRFFLFLCLISGCYFIVFSDCQLLSVIVSFLIIPVMIFFSGKYKGLTFFLPLSWCLVLLYPVFLVLLSGHTPVVSFFYYFIICGALSAPLSFFILTSLLCKYRFVSPFIYVFLLYCFKSEVFQILPVIMVFQSSALRHIVGYSVSPWGTTLALLYFSLSLYEIIIRNYKKSLCYFLFVFLFFVPAGDSRYHYSAKNIKIAGIQLSRVMGKNTDLNDIIAYTDDFIKQHSDVKMVVYSESPWLGFKSYNNQVFTERFVRDMIKRSAENGVVYIFQVDSLKLSKEYINKVLTVKAENGELWYTGKSHLVPGWERGITDGGGGFSPEEHKIKFSAFGSKFKTLICYDALFMPSFFDRDYDIALVQSNYGVFLEVAGVRAYNHMIKISNLLSWFSVASNGKFYINVENEGGSEFFGINGQMNDGGFFDSPQKKLFTVIIGEG</sequence>
<keyword evidence="1" id="KW-0812">Transmembrane</keyword>
<evidence type="ECO:0000256" key="1">
    <source>
        <dbReference type="SAM" id="Phobius"/>
    </source>
</evidence>
<feature type="transmembrane region" description="Helical" evidence="1">
    <location>
        <begin position="148"/>
        <end position="169"/>
    </location>
</feature>
<keyword evidence="1" id="KW-1133">Transmembrane helix</keyword>
<evidence type="ECO:0000313" key="3">
    <source>
        <dbReference type="Proteomes" id="UP000866740"/>
    </source>
</evidence>
<protein>
    <recommendedName>
        <fullName evidence="4">CN hydrolase domain-containing protein</fullName>
    </recommendedName>
</protein>
<dbReference type="AlphaFoldDB" id="A0A3F3IUL7"/>
<proteinExistence type="predicted"/>
<name>A0A3F3IUL7_SALER</name>
<feature type="transmembrane region" description="Helical" evidence="1">
    <location>
        <begin position="176"/>
        <end position="196"/>
    </location>
</feature>
<organism evidence="2 3">
    <name type="scientific">Salmonella enterica</name>
    <name type="common">Salmonella choleraesuis</name>
    <dbReference type="NCBI Taxonomy" id="28901"/>
    <lineage>
        <taxon>Bacteria</taxon>
        <taxon>Pseudomonadati</taxon>
        <taxon>Pseudomonadota</taxon>
        <taxon>Gammaproteobacteria</taxon>
        <taxon>Enterobacterales</taxon>
        <taxon>Enterobacteriaceae</taxon>
        <taxon>Salmonella</taxon>
    </lineage>
</organism>
<evidence type="ECO:0000313" key="2">
    <source>
        <dbReference type="EMBL" id="OHJ48203.1"/>
    </source>
</evidence>
<comment type="caution">
    <text evidence="2">The sequence shown here is derived from an EMBL/GenBank/DDBJ whole genome shotgun (WGS) entry which is preliminary data.</text>
</comment>